<dbReference type="SUPFAM" id="SSF46894">
    <property type="entry name" value="C-terminal effector domain of the bipartite response regulators"/>
    <property type="match status" value="1"/>
</dbReference>
<sequence>MKISAYLTLVLLLVGCGRHDPIIHRLLESGDLSPCTRMQSLDSVYDISRLAPECYHNYFYLRAKACYDRGHVSPIDTLLEGDIAYFTRTGELDKAVYLNLCVGRAFRELGKHDRAFACFKEAENMAGSLPDPLPLFCVYYEWGSLAVAEGDNDEAAEQFEKMLSLARENEPLRGNLATGRYALQAAKALLCLGDYDRALYWYGKLTAYTMQIRDSLRASAIYYEMAYSFHKAGQEEKALVYADSARVYAASPAGFLHSALLKASVYYSLGQADSLEGQLEQAAGLLPRGGIHDREKYYYLLSQFYRLRGDYRNAYDNFVRYDAITDTTYVRPGARWGKQMHERYARKKAELQAERLRNRNHFYLAMGIVALLVAAAIICSLRRYLREKEAKRIAAEDLASRLNQLLLRSGERLQYSVSRNLESVRHIVRLRNLAQEKGLSLKDLQLVGNGEGQLSWEDLYTTLNMLHDGFKDKLVAAYPGLTDKEVRLCCLFRVGFNTIDVANIFGQSTHTIHKDRGRLRKQLDIPDNEDLALFLEKHIG</sequence>
<keyword evidence="1" id="KW-0802">TPR repeat</keyword>
<evidence type="ECO:0000256" key="2">
    <source>
        <dbReference type="SAM" id="Phobius"/>
    </source>
</evidence>
<evidence type="ECO:0008006" key="5">
    <source>
        <dbReference type="Google" id="ProtNLM"/>
    </source>
</evidence>
<dbReference type="PROSITE" id="PS51257">
    <property type="entry name" value="PROKAR_LIPOPROTEIN"/>
    <property type="match status" value="1"/>
</dbReference>
<dbReference type="InterPro" id="IPR019734">
    <property type="entry name" value="TPR_rpt"/>
</dbReference>
<evidence type="ECO:0000256" key="1">
    <source>
        <dbReference type="PROSITE-ProRule" id="PRU00339"/>
    </source>
</evidence>
<dbReference type="Gene3D" id="1.25.40.10">
    <property type="entry name" value="Tetratricopeptide repeat domain"/>
    <property type="match status" value="2"/>
</dbReference>
<feature type="repeat" description="TPR" evidence="1">
    <location>
        <begin position="136"/>
        <end position="169"/>
    </location>
</feature>
<keyword evidence="2" id="KW-1133">Transmembrane helix</keyword>
<organism evidence="3 4">
    <name type="scientific">Candidatus Odoribacter faecigallinarum</name>
    <dbReference type="NCBI Taxonomy" id="2838706"/>
    <lineage>
        <taxon>Bacteria</taxon>
        <taxon>Pseudomonadati</taxon>
        <taxon>Bacteroidota</taxon>
        <taxon>Bacteroidia</taxon>
        <taxon>Bacteroidales</taxon>
        <taxon>Odoribacteraceae</taxon>
        <taxon>Odoribacter</taxon>
    </lineage>
</organism>
<dbReference type="InterPro" id="IPR011990">
    <property type="entry name" value="TPR-like_helical_dom_sf"/>
</dbReference>
<comment type="caution">
    <text evidence="3">The sequence shown here is derived from an EMBL/GenBank/DDBJ whole genome shotgun (WGS) entry which is preliminary data.</text>
</comment>
<accession>A0A9D2ABE4</accession>
<dbReference type="Proteomes" id="UP000824202">
    <property type="component" value="Unassembled WGS sequence"/>
</dbReference>
<dbReference type="GO" id="GO:0003677">
    <property type="term" value="F:DNA binding"/>
    <property type="evidence" value="ECO:0007669"/>
    <property type="project" value="InterPro"/>
</dbReference>
<gene>
    <name evidence="3" type="ORF">H9863_03925</name>
</gene>
<dbReference type="SMART" id="SM00028">
    <property type="entry name" value="TPR"/>
    <property type="match status" value="3"/>
</dbReference>
<reference evidence="3" key="1">
    <citation type="journal article" date="2021" name="PeerJ">
        <title>Extensive microbial diversity within the chicken gut microbiome revealed by metagenomics and culture.</title>
        <authorList>
            <person name="Gilroy R."/>
            <person name="Ravi A."/>
            <person name="Getino M."/>
            <person name="Pursley I."/>
            <person name="Horton D.L."/>
            <person name="Alikhan N.F."/>
            <person name="Baker D."/>
            <person name="Gharbi K."/>
            <person name="Hall N."/>
            <person name="Watson M."/>
            <person name="Adriaenssens E.M."/>
            <person name="Foster-Nyarko E."/>
            <person name="Jarju S."/>
            <person name="Secka A."/>
            <person name="Antonio M."/>
            <person name="Oren A."/>
            <person name="Chaudhuri R.R."/>
            <person name="La Ragione R."/>
            <person name="Hildebrand F."/>
            <person name="Pallen M.J."/>
        </authorList>
    </citation>
    <scope>NUCLEOTIDE SEQUENCE</scope>
    <source>
        <strain evidence="3">23274</strain>
    </source>
</reference>
<evidence type="ECO:0000313" key="4">
    <source>
        <dbReference type="Proteomes" id="UP000824202"/>
    </source>
</evidence>
<protein>
    <recommendedName>
        <fullName evidence="5">Tetratricopeptide repeat protein</fullName>
    </recommendedName>
</protein>
<name>A0A9D2ABE4_9BACT</name>
<keyword evidence="2" id="KW-0472">Membrane</keyword>
<reference evidence="3" key="2">
    <citation type="submission" date="2021-04" db="EMBL/GenBank/DDBJ databases">
        <authorList>
            <person name="Gilroy R."/>
        </authorList>
    </citation>
    <scope>NUCLEOTIDE SEQUENCE</scope>
    <source>
        <strain evidence="3">23274</strain>
    </source>
</reference>
<dbReference type="PROSITE" id="PS50005">
    <property type="entry name" value="TPR"/>
    <property type="match status" value="1"/>
</dbReference>
<evidence type="ECO:0000313" key="3">
    <source>
        <dbReference type="EMBL" id="HIX03251.1"/>
    </source>
</evidence>
<dbReference type="AlphaFoldDB" id="A0A9D2ABE4"/>
<proteinExistence type="predicted"/>
<dbReference type="GO" id="GO:0006355">
    <property type="term" value="P:regulation of DNA-templated transcription"/>
    <property type="evidence" value="ECO:0007669"/>
    <property type="project" value="InterPro"/>
</dbReference>
<dbReference type="SUPFAM" id="SSF48452">
    <property type="entry name" value="TPR-like"/>
    <property type="match status" value="2"/>
</dbReference>
<feature type="transmembrane region" description="Helical" evidence="2">
    <location>
        <begin position="362"/>
        <end position="381"/>
    </location>
</feature>
<dbReference type="InterPro" id="IPR016032">
    <property type="entry name" value="Sig_transdc_resp-reg_C-effctor"/>
</dbReference>
<dbReference type="EMBL" id="DXFT01000079">
    <property type="protein sequence ID" value="HIX03251.1"/>
    <property type="molecule type" value="Genomic_DNA"/>
</dbReference>
<keyword evidence="2" id="KW-0812">Transmembrane</keyword>